<dbReference type="Proteomes" id="UP001338125">
    <property type="component" value="Unassembled WGS sequence"/>
</dbReference>
<protein>
    <submittedName>
        <fullName evidence="3">Global transcription regulator sge1</fullName>
    </submittedName>
</protein>
<sequence>MTMENQSNPLNPTFKGHVASTLDALVLFEACLLGQLNHVPRRPHDRERQDLIQSGNIFIYEEHASGIKRWTDGVSWSPSRILNNFLVYRELDKPFPPGEKKRALKKNKKPQGVTKTEAPSRPGALLSSAVDPSTASKDSERALIGSLVDSYPFKTNGLVKKTISISFQGVPHHLVSYYSISDVQSGRLTTPSKHHQLRTLMPRGELIMSQSFRAPIDEIEYDERFGIAAPPALFALSINSHEMNHGGLSRAMSLPSFQPIQSSNYTGPPPPPHYGFSHQEDQHQHQHQHHHNHQQQQHMQTNYMPPVTSAAALSYVGHTAEHYALNTTRPPRYPSNSGIAPEFPRNMPSHNSPRRHSATFEAAQQPDMNSMSINSFSEGRSVPSHPSFISQTPYFVQSRPASVAAQGQTFPSPPRQLKAEPDAIGNGDDSVSQSYNFEDQSTNWGFGGMDGPSDQAYYDGQAGDGSQQWSSNPNDVRRV</sequence>
<name>A0ABR0T074_9HYPO</name>
<organism evidence="3 4">
    <name type="scientific">Cladobotryum mycophilum</name>
    <dbReference type="NCBI Taxonomy" id="491253"/>
    <lineage>
        <taxon>Eukaryota</taxon>
        <taxon>Fungi</taxon>
        <taxon>Dikarya</taxon>
        <taxon>Ascomycota</taxon>
        <taxon>Pezizomycotina</taxon>
        <taxon>Sordariomycetes</taxon>
        <taxon>Hypocreomycetidae</taxon>
        <taxon>Hypocreales</taxon>
        <taxon>Hypocreaceae</taxon>
        <taxon>Cladobotryum</taxon>
    </lineage>
</organism>
<evidence type="ECO:0000256" key="2">
    <source>
        <dbReference type="SAM" id="MobiDB-lite"/>
    </source>
</evidence>
<feature type="compositionally biased region" description="Polar residues" evidence="2">
    <location>
        <begin position="464"/>
        <end position="479"/>
    </location>
</feature>
<evidence type="ECO:0000313" key="3">
    <source>
        <dbReference type="EMBL" id="KAK5997400.1"/>
    </source>
</evidence>
<dbReference type="EMBL" id="JAVFKD010000002">
    <property type="protein sequence ID" value="KAK5997400.1"/>
    <property type="molecule type" value="Genomic_DNA"/>
</dbReference>
<comment type="caution">
    <text evidence="3">The sequence shown here is derived from an EMBL/GenBank/DDBJ whole genome shotgun (WGS) entry which is preliminary data.</text>
</comment>
<feature type="region of interest" description="Disordered" evidence="2">
    <location>
        <begin position="259"/>
        <end position="299"/>
    </location>
</feature>
<accession>A0ABR0T074</accession>
<keyword evidence="4" id="KW-1185">Reference proteome</keyword>
<feature type="compositionally biased region" description="Polar residues" evidence="2">
    <location>
        <begin position="429"/>
        <end position="444"/>
    </location>
</feature>
<gene>
    <name evidence="3" type="ORF">PT974_02756</name>
</gene>
<dbReference type="Pfam" id="PF09729">
    <property type="entry name" value="Gti1_Pac2"/>
    <property type="match status" value="1"/>
</dbReference>
<dbReference type="PANTHER" id="PTHR28027:SF2">
    <property type="entry name" value="TRANSCRIPTIONAL REGULATOR MIT1"/>
    <property type="match status" value="1"/>
</dbReference>
<reference evidence="3 4" key="1">
    <citation type="submission" date="2024-01" db="EMBL/GenBank/DDBJ databases">
        <title>Complete genome of Cladobotryum mycophilum ATHUM6906.</title>
        <authorList>
            <person name="Christinaki A.C."/>
            <person name="Myridakis A.I."/>
            <person name="Kouvelis V.N."/>
        </authorList>
    </citation>
    <scope>NUCLEOTIDE SEQUENCE [LARGE SCALE GENOMIC DNA]</scope>
    <source>
        <strain evidence="3 4">ATHUM6906</strain>
    </source>
</reference>
<feature type="region of interest" description="Disordered" evidence="2">
    <location>
        <begin position="400"/>
        <end position="479"/>
    </location>
</feature>
<feature type="region of interest" description="Disordered" evidence="2">
    <location>
        <begin position="97"/>
        <end position="133"/>
    </location>
</feature>
<dbReference type="InterPro" id="IPR018608">
    <property type="entry name" value="Gti1/Pac2"/>
</dbReference>
<evidence type="ECO:0000256" key="1">
    <source>
        <dbReference type="ARBA" id="ARBA00008359"/>
    </source>
</evidence>
<dbReference type="PANTHER" id="PTHR28027">
    <property type="entry name" value="TRANSCRIPTIONAL REGULATOR MIT1"/>
    <property type="match status" value="1"/>
</dbReference>
<comment type="similarity">
    <text evidence="1">Belongs to the MIT1/WOR1 family.</text>
</comment>
<evidence type="ECO:0000313" key="4">
    <source>
        <dbReference type="Proteomes" id="UP001338125"/>
    </source>
</evidence>
<proteinExistence type="inferred from homology"/>